<dbReference type="PANTHER" id="PTHR13251">
    <property type="entry name" value="EPILEPSY HOLOPROSENCEPHALY CANDIDATE 1/TMEM1"/>
    <property type="match status" value="1"/>
</dbReference>
<dbReference type="WBParaSite" id="MCU_001500-RE">
    <property type="protein sequence ID" value="MCU_001500-RE"/>
    <property type="gene ID" value="MCU_001500"/>
</dbReference>
<accession>A0A5K3ENH7</accession>
<sequence>MDIDSRPVIFYYGCKSAKDRVEEFSSSSLAAQPVQWSRRPGLPSRSVHVDPSFVPLDISDNVKNGLVNRSAHPVAYIFVCFNDPDYYANQGKSELSQWFIYLSSNNLTDWLFITITDKSKKVSSKNSIITKMKADFSIESVDCLIDLPNDYETYPSAWQTLLVKLRNAVLRAFSSTLSARELRAKELLESQKEGNWDFMEYYFCQEEIVSLYCCLSMYEEALDYMDRVESCLTSELAMAAENGPASWVRSLLSNPCETLVSTPNIISTFPDPLRVERVRTRKANLFELRSHILSRQCALLQATDRIAELPLRAVRTIRLASKESRDLKLRVSPSQLYFWTFICSLQTLEIFRRGTPCSIKPEHFRKLRQKYLIENKIFQASSLHICSPSVLTTEDESICPSTLSETASSILMSARLEALESLDFLEDASLQTEGTFNILARAVFASVVADDSAKSGRIVSHNQILIGTSQWTVDLWRRACTALARLGRYLELWPNAERSSDKDALNSTQDIMLLSMLKLLRNLTSSNNESEKPGHLHFAGSFGAQLAVAFISPESFEETYRKFAGACIFFQFCYGAKRASMYTSLELADFYRDARKFIQAESLYQRATEVLMKTSWTELATYSLLQQAFCQQVQWRTETVDTIEASVFKRYVQTALILSITPADYLENCYKILSNRCSHFDSLFEDGTASYEEAILPPWWPEDWWKHAVSTVAEHYARISSSSTSDVLPLHRVCPPLAVLSLRPLFHLSLIELDDANPHTGRQVVRIHLFVAGVRPILARVSLRGRSTVVRDWTEPPLSNESNDLRSCDQAKFFNVDLAVEGSLPGAPASSAENAFTTKDHGSGHSTSGSSNAAKESVMRRLFRRSSVRGRSSRGMFRQSNNNLNATDDGSVSDGKPTRRPASIDFLAFRGRLSTPDRASPLSLASLQDGLTLSSDYDRDVRSSAATPDETSTFGASVFSAEGVRRHKKGFSMSDWSGLLQAFKQTKNAAVPKPQQTHPNKNHHLTPVVTTTQSEIDHNDIYFYPRCHARRLCKCRLPEAAKELVDSKGDALTLHPGYNYLMLETAQCGFHLPREISIAIYNGTEDAVSGSSIFNFTGLIAPEHFGSTWSNRTLLGRLLPQVEQVAALRVPKSIDSPNKSAKVSANVVASMNQPVFVTARVGSLAMPRHDGGGRPTGLVLSRTLRSDSPTEAVRGQRYSVIEEPEEILERSSEIYSNTTDLGELVAVPDEKASDKADEFAPGMRLCLQRSFLLRPRSNEKFAIILPTGQPQPLSLTTVNPLFFKAKVSYFQRRFALIQLRVSVREITCPVIGCVNEAENPPRRNPFYSQRMLAFKICSPKLTLKVSGDPTPFRSPSVVEFVPTSPSFPFLHKATNDAGGVGNSVFFSENDANVTSSTTSGRGNTGPESGTNGIDNDSEVKQQPTERQIEHKLLDPDRSNGVISPGRPFTFNWALDLALFESVLRPMSKPDRVGVSAVFTFLAGTTFDETCSRPLRYSCNLVRLT</sequence>
<feature type="region of interest" description="Disordered" evidence="1">
    <location>
        <begin position="1391"/>
        <end position="1423"/>
    </location>
</feature>
<dbReference type="GO" id="GO:0006891">
    <property type="term" value="P:intra-Golgi vesicle-mediated transport"/>
    <property type="evidence" value="ECO:0007669"/>
    <property type="project" value="TreeGrafter"/>
</dbReference>
<reference evidence="3 4" key="1">
    <citation type="submission" date="2019-11" db="UniProtKB">
        <authorList>
            <consortium name="WormBaseParasite"/>
        </authorList>
    </citation>
    <scope>IDENTIFICATION</scope>
</reference>
<feature type="compositionally biased region" description="Polar residues" evidence="1">
    <location>
        <begin position="879"/>
        <end position="890"/>
    </location>
</feature>
<feature type="compositionally biased region" description="Basic residues" evidence="1">
    <location>
        <begin position="861"/>
        <end position="872"/>
    </location>
</feature>
<organism evidence="5">
    <name type="scientific">Mesocestoides corti</name>
    <name type="common">Flatworm</name>
    <dbReference type="NCBI Taxonomy" id="53468"/>
    <lineage>
        <taxon>Eukaryota</taxon>
        <taxon>Metazoa</taxon>
        <taxon>Spiralia</taxon>
        <taxon>Lophotrochozoa</taxon>
        <taxon>Platyhelminthes</taxon>
        <taxon>Cestoda</taxon>
        <taxon>Eucestoda</taxon>
        <taxon>Cyclophyllidea</taxon>
        <taxon>Mesocestoididae</taxon>
        <taxon>Mesocestoides</taxon>
    </lineage>
</organism>
<dbReference type="GO" id="GO:0034498">
    <property type="term" value="P:early endosome to Golgi transport"/>
    <property type="evidence" value="ECO:0007669"/>
    <property type="project" value="TreeGrafter"/>
</dbReference>
<dbReference type="InterPro" id="IPR056913">
    <property type="entry name" value="TRAPPC10/Trs130_N"/>
</dbReference>
<feature type="domain" description="TRAPPC10/Trs130 N-terminal" evidence="2">
    <location>
        <begin position="5"/>
        <end position="308"/>
    </location>
</feature>
<evidence type="ECO:0000313" key="5">
    <source>
        <dbReference type="WBParaSite" id="MCU_001500-RE"/>
    </source>
</evidence>
<name>A0A5K3ENH7_MESCO</name>
<feature type="compositionally biased region" description="Polar residues" evidence="1">
    <location>
        <begin position="1405"/>
        <end position="1423"/>
    </location>
</feature>
<feature type="region of interest" description="Disordered" evidence="1">
    <location>
        <begin position="828"/>
        <end position="900"/>
    </location>
</feature>
<dbReference type="WBParaSite" id="MCU_001500-RC">
    <property type="protein sequence ID" value="MCU_001500-RC"/>
    <property type="gene ID" value="MCU_001500"/>
</dbReference>
<protein>
    <submittedName>
        <fullName evidence="3 4">Trafficking protein particle complex subunit 10</fullName>
    </submittedName>
</protein>
<dbReference type="InterPro" id="IPR045126">
    <property type="entry name" value="TRAPPC10/Trs130"/>
</dbReference>
<evidence type="ECO:0000259" key="2">
    <source>
        <dbReference type="Pfam" id="PF23036"/>
    </source>
</evidence>
<dbReference type="GO" id="GO:1990071">
    <property type="term" value="C:TRAPPII protein complex"/>
    <property type="evidence" value="ECO:0007669"/>
    <property type="project" value="InterPro"/>
</dbReference>
<dbReference type="PANTHER" id="PTHR13251:SF3">
    <property type="entry name" value="TRAFFICKING PROTEIN PARTICLE COMPLEX SUBUNIT 10"/>
    <property type="match status" value="1"/>
</dbReference>
<evidence type="ECO:0000256" key="1">
    <source>
        <dbReference type="SAM" id="MobiDB-lite"/>
    </source>
</evidence>
<dbReference type="GO" id="GO:0005829">
    <property type="term" value="C:cytosol"/>
    <property type="evidence" value="ECO:0007669"/>
    <property type="project" value="GOC"/>
</dbReference>
<proteinExistence type="predicted"/>
<evidence type="ECO:0000313" key="4">
    <source>
        <dbReference type="WBParaSite" id="MCU_001500-RD"/>
    </source>
</evidence>
<dbReference type="WBParaSite" id="MCU_001500-RD">
    <property type="protein sequence ID" value="MCU_001500-RD"/>
    <property type="gene ID" value="MCU_001500"/>
</dbReference>
<evidence type="ECO:0000313" key="3">
    <source>
        <dbReference type="WBParaSite" id="MCU_001500-RC"/>
    </source>
</evidence>
<dbReference type="Pfam" id="PF23036">
    <property type="entry name" value="TRAPPC10_1st"/>
    <property type="match status" value="1"/>
</dbReference>